<protein>
    <submittedName>
        <fullName evidence="1">Uncharacterized protein</fullName>
    </submittedName>
</protein>
<dbReference type="AlphaFoldDB" id="A0A317CDP0"/>
<dbReference type="RefSeq" id="WP_109825023.1">
    <property type="nucleotide sequence ID" value="NZ_QGKL01000041.1"/>
</dbReference>
<dbReference type="OrthoDB" id="8445165at2"/>
<comment type="caution">
    <text evidence="1">The sequence shown here is derived from an EMBL/GenBank/DDBJ whole genome shotgun (WGS) entry which is preliminary data.</text>
</comment>
<evidence type="ECO:0000313" key="1">
    <source>
        <dbReference type="EMBL" id="PWQ94242.1"/>
    </source>
</evidence>
<dbReference type="EMBL" id="QGKL01000041">
    <property type="protein sequence ID" value="PWQ94242.1"/>
    <property type="molecule type" value="Genomic_DNA"/>
</dbReference>
<organism evidence="1 2">
    <name type="scientific">Leucothrix arctica</name>
    <dbReference type="NCBI Taxonomy" id="1481894"/>
    <lineage>
        <taxon>Bacteria</taxon>
        <taxon>Pseudomonadati</taxon>
        <taxon>Pseudomonadota</taxon>
        <taxon>Gammaproteobacteria</taxon>
        <taxon>Thiotrichales</taxon>
        <taxon>Thiotrichaceae</taxon>
        <taxon>Leucothrix</taxon>
    </lineage>
</organism>
<reference evidence="1 2" key="1">
    <citation type="submission" date="2018-05" db="EMBL/GenBank/DDBJ databases">
        <title>Leucothrix arctica sp. nov., isolated from Arctic seawater.</title>
        <authorList>
            <person name="Choi A."/>
            <person name="Baek K."/>
        </authorList>
    </citation>
    <scope>NUCLEOTIDE SEQUENCE [LARGE SCALE GENOMIC DNA]</scope>
    <source>
        <strain evidence="1 2">IMCC9719</strain>
    </source>
</reference>
<gene>
    <name evidence="1" type="ORF">DKT75_17050</name>
</gene>
<keyword evidence="2" id="KW-1185">Reference proteome</keyword>
<dbReference type="Proteomes" id="UP000245506">
    <property type="component" value="Unassembled WGS sequence"/>
</dbReference>
<proteinExistence type="predicted"/>
<accession>A0A317CDP0</accession>
<name>A0A317CDP0_9GAMM</name>
<sequence>MNTNLTFTCDVCEQDTDCRIGYSNRKIQPLSFSCPHCGSLMEITLDITSAPRSKFDFKRCKPSENQPVGLFKGDNPFVDLHLDFPVRFGKYAMGMTPFMMAIKELGASSKTDMGSFEEKMIFINFRLDQLNYFHDKSSEIKLIIKLYSAKNKQLFKKRVGDFLELDQGTSLKPQDINASLYLFVSHVFRPFLRVTDVNVVIEKIVDLTSRLPPEPLNKFMESIISSNFLNRIQKDCLKLYPEIYNAEMPMRPALFLDLVNNYEKAQMAARVSTKDFQMYKDLYKDIAEVFARQLILVAGINNIIHRGDSESFLPMSGKALSSLDKFASKPLSDKFKYLDDCWYPLEKDVVDASVRNAIAHNNVEYNDITQEITYFPKGGSIEPTEGQVIYFLDFMRMILVLFREVHNLHHLIKCLFYYEYLIRSKDES</sequence>
<evidence type="ECO:0000313" key="2">
    <source>
        <dbReference type="Proteomes" id="UP000245506"/>
    </source>
</evidence>